<gene>
    <name evidence="13" type="ORF">GPUH_LOCUS5234</name>
</gene>
<evidence type="ECO:0000256" key="6">
    <source>
        <dbReference type="ARBA" id="ARBA00022701"/>
    </source>
</evidence>
<reference evidence="15" key="1">
    <citation type="submission" date="2016-06" db="UniProtKB">
        <authorList>
            <consortium name="WormBaseParasite"/>
        </authorList>
    </citation>
    <scope>IDENTIFICATION</scope>
</reference>
<keyword evidence="8" id="KW-0243">Dynein</keyword>
<evidence type="ECO:0000256" key="3">
    <source>
        <dbReference type="ARBA" id="ARBA00006831"/>
    </source>
</evidence>
<sequence>MIVIDLTAPFEIWNTYYTLLGDAQKIAMDALRDLSGRSPGLYDTFINNSKMRFKDHQDAELINPFPIPLVLVGAKYDEFQVLCHIGLP</sequence>
<keyword evidence="9" id="KW-0969">Cilium</keyword>
<dbReference type="InterPro" id="IPR040045">
    <property type="entry name" value="DYNC2LI1"/>
</dbReference>
<evidence type="ECO:0000256" key="2">
    <source>
        <dbReference type="ARBA" id="ARBA00004245"/>
    </source>
</evidence>
<evidence type="ECO:0000256" key="10">
    <source>
        <dbReference type="ARBA" id="ARBA00023175"/>
    </source>
</evidence>
<keyword evidence="10" id="KW-0505">Motor protein</keyword>
<comment type="subcellular location">
    <subcellularLocation>
        <location evidence="1">Cell projection</location>
        <location evidence="1">Cilium</location>
    </subcellularLocation>
    <subcellularLocation>
        <location evidence="2">Cytoplasm</location>
        <location evidence="2">Cytoskeleton</location>
    </subcellularLocation>
</comment>
<proteinExistence type="inferred from homology"/>
<name>A0A183D942_9BILA</name>
<dbReference type="OrthoDB" id="10263060at2759"/>
<evidence type="ECO:0000256" key="5">
    <source>
        <dbReference type="ARBA" id="ARBA00022490"/>
    </source>
</evidence>
<evidence type="ECO:0000256" key="9">
    <source>
        <dbReference type="ARBA" id="ARBA00023069"/>
    </source>
</evidence>
<keyword evidence="11" id="KW-0206">Cytoskeleton</keyword>
<organism evidence="15">
    <name type="scientific">Gongylonema pulchrum</name>
    <dbReference type="NCBI Taxonomy" id="637853"/>
    <lineage>
        <taxon>Eukaryota</taxon>
        <taxon>Metazoa</taxon>
        <taxon>Ecdysozoa</taxon>
        <taxon>Nematoda</taxon>
        <taxon>Chromadorea</taxon>
        <taxon>Rhabditida</taxon>
        <taxon>Spirurina</taxon>
        <taxon>Spiruromorpha</taxon>
        <taxon>Spiruroidea</taxon>
        <taxon>Gongylonematidae</taxon>
        <taxon>Gongylonema</taxon>
    </lineage>
</organism>
<dbReference type="AlphaFoldDB" id="A0A183D942"/>
<dbReference type="GO" id="GO:0045504">
    <property type="term" value="F:dynein heavy chain binding"/>
    <property type="evidence" value="ECO:0007669"/>
    <property type="project" value="TreeGrafter"/>
</dbReference>
<keyword evidence="6" id="KW-0493">Microtubule</keyword>
<evidence type="ECO:0000313" key="13">
    <source>
        <dbReference type="EMBL" id="VDK49801.1"/>
    </source>
</evidence>
<comment type="similarity">
    <text evidence="3">Belongs to the dynein light intermediate chain family.</text>
</comment>
<evidence type="ECO:0000256" key="7">
    <source>
        <dbReference type="ARBA" id="ARBA00022794"/>
    </source>
</evidence>
<keyword evidence="14" id="KW-1185">Reference proteome</keyword>
<evidence type="ECO:0000256" key="11">
    <source>
        <dbReference type="ARBA" id="ARBA00023212"/>
    </source>
</evidence>
<evidence type="ECO:0000256" key="12">
    <source>
        <dbReference type="ARBA" id="ARBA00023273"/>
    </source>
</evidence>
<evidence type="ECO:0000313" key="14">
    <source>
        <dbReference type="Proteomes" id="UP000271098"/>
    </source>
</evidence>
<dbReference type="GO" id="GO:0005930">
    <property type="term" value="C:axoneme"/>
    <property type="evidence" value="ECO:0007669"/>
    <property type="project" value="TreeGrafter"/>
</dbReference>
<evidence type="ECO:0000313" key="15">
    <source>
        <dbReference type="WBParaSite" id="GPUH_0000524001-mRNA-1"/>
    </source>
</evidence>
<dbReference type="GO" id="GO:0035721">
    <property type="term" value="P:intraciliary retrograde transport"/>
    <property type="evidence" value="ECO:0007669"/>
    <property type="project" value="InterPro"/>
</dbReference>
<dbReference type="Proteomes" id="UP000271098">
    <property type="component" value="Unassembled WGS sequence"/>
</dbReference>
<dbReference type="PANTHER" id="PTHR13236:SF0">
    <property type="entry name" value="CYTOPLASMIC DYNEIN 2 LIGHT INTERMEDIATE CHAIN 1"/>
    <property type="match status" value="1"/>
</dbReference>
<dbReference type="WBParaSite" id="GPUH_0000524001-mRNA-1">
    <property type="protein sequence ID" value="GPUH_0000524001-mRNA-1"/>
    <property type="gene ID" value="GPUH_0000524001"/>
</dbReference>
<dbReference type="EMBL" id="UYRT01010824">
    <property type="protein sequence ID" value="VDK49801.1"/>
    <property type="molecule type" value="Genomic_DNA"/>
</dbReference>
<protein>
    <submittedName>
        <fullName evidence="15">Alpha/beta hydrolase</fullName>
    </submittedName>
</protein>
<dbReference type="GO" id="GO:0005874">
    <property type="term" value="C:microtubule"/>
    <property type="evidence" value="ECO:0007669"/>
    <property type="project" value="UniProtKB-KW"/>
</dbReference>
<dbReference type="GO" id="GO:0035735">
    <property type="term" value="P:intraciliary transport involved in cilium assembly"/>
    <property type="evidence" value="ECO:0007669"/>
    <property type="project" value="InterPro"/>
</dbReference>
<evidence type="ECO:0000256" key="1">
    <source>
        <dbReference type="ARBA" id="ARBA00004138"/>
    </source>
</evidence>
<reference evidence="13 14" key="2">
    <citation type="submission" date="2018-11" db="EMBL/GenBank/DDBJ databases">
        <authorList>
            <consortium name="Pathogen Informatics"/>
        </authorList>
    </citation>
    <scope>NUCLEOTIDE SEQUENCE [LARGE SCALE GENOMIC DNA]</scope>
</reference>
<keyword evidence="4" id="KW-0217">Developmental protein</keyword>
<dbReference type="GO" id="GO:0005868">
    <property type="term" value="C:cytoplasmic dynein complex"/>
    <property type="evidence" value="ECO:0007669"/>
    <property type="project" value="InterPro"/>
</dbReference>
<keyword evidence="7" id="KW-0970">Cilium biogenesis/degradation</keyword>
<keyword evidence="12" id="KW-0966">Cell projection</keyword>
<accession>A0A183D942</accession>
<dbReference type="PANTHER" id="PTHR13236">
    <property type="entry name" value="DYNEIN 2 LIGHT INTERMEDIATE CHAIN, ISOFORM 2"/>
    <property type="match status" value="1"/>
</dbReference>
<dbReference type="GO" id="GO:0036064">
    <property type="term" value="C:ciliary basal body"/>
    <property type="evidence" value="ECO:0007669"/>
    <property type="project" value="TreeGrafter"/>
</dbReference>
<evidence type="ECO:0000256" key="4">
    <source>
        <dbReference type="ARBA" id="ARBA00022473"/>
    </source>
</evidence>
<evidence type="ECO:0000256" key="8">
    <source>
        <dbReference type="ARBA" id="ARBA00023017"/>
    </source>
</evidence>
<keyword evidence="5" id="KW-0963">Cytoplasm</keyword>